<dbReference type="EC" id="1.13.11.5" evidence="8"/>
<protein>
    <submittedName>
        <fullName evidence="8">Homogentisate 1,2-dioxygenase</fullName>
        <ecNumber evidence="8">1.13.11.5</ecNumber>
    </submittedName>
</protein>
<accession>A0A3B1DDV4</accession>
<evidence type="ECO:0000256" key="3">
    <source>
        <dbReference type="ARBA" id="ARBA00022723"/>
    </source>
</evidence>
<evidence type="ECO:0000256" key="4">
    <source>
        <dbReference type="ARBA" id="ARBA00022964"/>
    </source>
</evidence>
<reference evidence="8" key="1">
    <citation type="submission" date="2018-06" db="EMBL/GenBank/DDBJ databases">
        <authorList>
            <person name="Zhirakovskaya E."/>
        </authorList>
    </citation>
    <scope>NUCLEOTIDE SEQUENCE</scope>
</reference>
<keyword evidence="5 8" id="KW-0560">Oxidoreductase</keyword>
<dbReference type="PANTHER" id="PTHR11056:SF0">
    <property type="entry name" value="HOMOGENTISATE 1,2-DIOXYGENASE"/>
    <property type="match status" value="1"/>
</dbReference>
<dbReference type="GO" id="GO:0006559">
    <property type="term" value="P:L-phenylalanine catabolic process"/>
    <property type="evidence" value="ECO:0007669"/>
    <property type="project" value="InterPro"/>
</dbReference>
<dbReference type="AlphaFoldDB" id="A0A3B1DDV4"/>
<organism evidence="8">
    <name type="scientific">hydrothermal vent metagenome</name>
    <dbReference type="NCBI Taxonomy" id="652676"/>
    <lineage>
        <taxon>unclassified sequences</taxon>
        <taxon>metagenomes</taxon>
        <taxon>ecological metagenomes</taxon>
    </lineage>
</organism>
<dbReference type="GO" id="GO:0004411">
    <property type="term" value="F:homogentisate 1,2-dioxygenase activity"/>
    <property type="evidence" value="ECO:0007669"/>
    <property type="project" value="UniProtKB-EC"/>
</dbReference>
<dbReference type="GO" id="GO:0046872">
    <property type="term" value="F:metal ion binding"/>
    <property type="evidence" value="ECO:0007669"/>
    <property type="project" value="UniProtKB-KW"/>
</dbReference>
<feature type="non-terminal residue" evidence="8">
    <location>
        <position position="390"/>
    </location>
</feature>
<evidence type="ECO:0000259" key="7">
    <source>
        <dbReference type="Pfam" id="PF20510"/>
    </source>
</evidence>
<dbReference type="InterPro" id="IPR011051">
    <property type="entry name" value="RmlC_Cupin_sf"/>
</dbReference>
<evidence type="ECO:0000256" key="6">
    <source>
        <dbReference type="ARBA" id="ARBA00023004"/>
    </source>
</evidence>
<keyword evidence="3" id="KW-0479">Metal-binding</keyword>
<dbReference type="InterPro" id="IPR046452">
    <property type="entry name" value="HgmA_N"/>
</dbReference>
<comment type="similarity">
    <text evidence="2">Belongs to the homogentisate dioxygenase family.</text>
</comment>
<dbReference type="EMBL" id="UOGK01000402">
    <property type="protein sequence ID" value="VAX40509.1"/>
    <property type="molecule type" value="Genomic_DNA"/>
</dbReference>
<name>A0A3B1DDV4_9ZZZZ</name>
<dbReference type="GO" id="GO:0006570">
    <property type="term" value="P:tyrosine metabolic process"/>
    <property type="evidence" value="ECO:0007669"/>
    <property type="project" value="InterPro"/>
</dbReference>
<evidence type="ECO:0000256" key="2">
    <source>
        <dbReference type="ARBA" id="ARBA00007757"/>
    </source>
</evidence>
<evidence type="ECO:0000256" key="1">
    <source>
        <dbReference type="ARBA" id="ARBA00001962"/>
    </source>
</evidence>
<gene>
    <name evidence="8" type="ORF">MNBD_PLANCTO03-1214</name>
</gene>
<dbReference type="InterPro" id="IPR005708">
    <property type="entry name" value="Homogentis_dOase"/>
</dbReference>
<dbReference type="InterPro" id="IPR014710">
    <property type="entry name" value="RmlC-like_jellyroll"/>
</dbReference>
<sequence length="390" mass="44977">MPYYTKLGEIPRTRHIQFRRPDGALYSEEVFGTEGFDGPTSTLYHIHPPTQVCGWEILYSTKTEYVECEVMRMRHMKTAPEKAEGDPIRGQKVILGNDDVEMSICQPAEQMQYHFKNGQGDELYFIHYGSGTLRTMFGTLKFGPKDYIIIPKGTIYKFEFDELRDEDRPEGISKADMPLGKFLMFETMNTSHFVPPKRYLSQKTSQFLEHAPFCERDLRVPEMPMTFEDKGEFEVRIKARDHVHSYMYPYHPLDVVGWDGCYYPYCFNIDDFAPLVGKVHLPPPIHQTFEGHNFVICSFCPRVLDFHPEAIPIPYNHSNLDSDEVLYYVEGNYKARRGIEVGSVSLHPQGIVHGPHPGTIEASLGKKYTDELAVMCDTFRPLNPTKYALD</sequence>
<proteinExistence type="inferred from homology"/>
<dbReference type="PANTHER" id="PTHR11056">
    <property type="entry name" value="HOMOGENTISATE 1,2-DIOXYGENASE"/>
    <property type="match status" value="1"/>
</dbReference>
<dbReference type="GO" id="GO:0005737">
    <property type="term" value="C:cytoplasm"/>
    <property type="evidence" value="ECO:0007669"/>
    <property type="project" value="TreeGrafter"/>
</dbReference>
<dbReference type="Gene3D" id="2.60.120.10">
    <property type="entry name" value="Jelly Rolls"/>
    <property type="match status" value="1"/>
</dbReference>
<evidence type="ECO:0000256" key="5">
    <source>
        <dbReference type="ARBA" id="ARBA00023002"/>
    </source>
</evidence>
<feature type="domain" description="Homogentisate 1,2-dioxygenase N-terminal" evidence="7">
    <location>
        <begin position="216"/>
        <end position="268"/>
    </location>
</feature>
<comment type="cofactor">
    <cofactor evidence="1">
        <name>Fe cation</name>
        <dbReference type="ChEBI" id="CHEBI:24875"/>
    </cofactor>
</comment>
<keyword evidence="4 8" id="KW-0223">Dioxygenase</keyword>
<keyword evidence="6" id="KW-0408">Iron</keyword>
<dbReference type="SUPFAM" id="SSF51182">
    <property type="entry name" value="RmlC-like cupins"/>
    <property type="match status" value="1"/>
</dbReference>
<evidence type="ECO:0000313" key="8">
    <source>
        <dbReference type="EMBL" id="VAX40509.1"/>
    </source>
</evidence>
<dbReference type="Pfam" id="PF20510">
    <property type="entry name" value="HgmA_N"/>
    <property type="match status" value="1"/>
</dbReference>